<evidence type="ECO:0000256" key="1">
    <source>
        <dbReference type="ARBA" id="ARBA00001936"/>
    </source>
</evidence>
<proteinExistence type="predicted"/>
<sequence length="260" mass="28716">MSDHVPVTPRPAASLVLIRDGEPRRDGRRLQVLLTERNGGMPVAGGAFVFPGGKVALEDGEGEAAYRFAAIREAFEEAGVILARDVGLEVQDRVMARYKATPAPVDFWAVLRAEGVEHLMEDLIPFAHWITPEVRAHRFDTRFYLAVMPEGQMVRQDGIEAVSTLWTAPDEMIELFGHDSDLLMFPTRMSLGVLAQAGDVAEALELVKSRAVVPVMPLLEKRPDGIYAHVPEGAGFGGSFFRFQLKDRVPGQLMIEPVRE</sequence>
<comment type="cofactor">
    <cofactor evidence="1">
        <name>Mn(2+)</name>
        <dbReference type="ChEBI" id="CHEBI:29035"/>
    </cofactor>
</comment>
<accession>A0A9X3TXY7</accession>
<reference evidence="8" key="2">
    <citation type="journal article" date="2023" name="Syst. Appl. Microbiol.">
        <title>Govania unica gen. nov., sp. nov., a rare biosphere bacterium that represents a novel family in the class Alphaproteobacteria.</title>
        <authorList>
            <person name="Vandamme P."/>
            <person name="Peeters C."/>
            <person name="Hettiarachchi A."/>
            <person name="Cnockaert M."/>
            <person name="Carlier A."/>
        </authorList>
    </citation>
    <scope>NUCLEOTIDE SEQUENCE</scope>
    <source>
        <strain evidence="8">LMG 31809</strain>
    </source>
</reference>
<evidence type="ECO:0000259" key="7">
    <source>
        <dbReference type="PROSITE" id="PS51462"/>
    </source>
</evidence>
<dbReference type="AlphaFoldDB" id="A0A9X3TXY7"/>
<dbReference type="InterPro" id="IPR000086">
    <property type="entry name" value="NUDIX_hydrolase_dom"/>
</dbReference>
<evidence type="ECO:0000313" key="9">
    <source>
        <dbReference type="Proteomes" id="UP001141619"/>
    </source>
</evidence>
<dbReference type="Pfam" id="PF00293">
    <property type="entry name" value="NUDIX"/>
    <property type="match status" value="1"/>
</dbReference>
<dbReference type="Gene3D" id="3.90.79.10">
    <property type="entry name" value="Nucleoside Triphosphate Pyrophosphohydrolase"/>
    <property type="match status" value="1"/>
</dbReference>
<feature type="domain" description="Nudix hydrolase" evidence="7">
    <location>
        <begin position="8"/>
        <end position="154"/>
    </location>
</feature>
<evidence type="ECO:0000256" key="5">
    <source>
        <dbReference type="ARBA" id="ARBA00022842"/>
    </source>
</evidence>
<name>A0A9X3TXY7_9PROT</name>
<comment type="cofactor">
    <cofactor evidence="2">
        <name>Mg(2+)</name>
        <dbReference type="ChEBI" id="CHEBI:18420"/>
    </cofactor>
</comment>
<keyword evidence="5" id="KW-0460">Magnesium</keyword>
<dbReference type="GO" id="GO:0016818">
    <property type="term" value="F:hydrolase activity, acting on acid anhydrides, in phosphorus-containing anhydrides"/>
    <property type="evidence" value="ECO:0007669"/>
    <property type="project" value="InterPro"/>
</dbReference>
<evidence type="ECO:0000313" key="8">
    <source>
        <dbReference type="EMBL" id="MDA5193765.1"/>
    </source>
</evidence>
<comment type="caution">
    <text evidence="8">The sequence shown here is derived from an EMBL/GenBank/DDBJ whole genome shotgun (WGS) entry which is preliminary data.</text>
</comment>
<evidence type="ECO:0000256" key="4">
    <source>
        <dbReference type="ARBA" id="ARBA00022801"/>
    </source>
</evidence>
<dbReference type="PANTHER" id="PTHR12318">
    <property type="entry name" value="TESTOSTERONE-REGULATED PROTEIN RP2"/>
    <property type="match status" value="1"/>
</dbReference>
<dbReference type="RefSeq" id="WP_274943460.1">
    <property type="nucleotide sequence ID" value="NZ_JANWOI010000002.1"/>
</dbReference>
<dbReference type="Proteomes" id="UP001141619">
    <property type="component" value="Unassembled WGS sequence"/>
</dbReference>
<evidence type="ECO:0000256" key="2">
    <source>
        <dbReference type="ARBA" id="ARBA00001946"/>
    </source>
</evidence>
<keyword evidence="3" id="KW-0479">Metal-binding</keyword>
<keyword evidence="4" id="KW-0378">Hydrolase</keyword>
<dbReference type="InterPro" id="IPR015797">
    <property type="entry name" value="NUDIX_hydrolase-like_dom_sf"/>
</dbReference>
<dbReference type="PANTHER" id="PTHR12318:SF0">
    <property type="entry name" value="ACYL-COENZYME A DIPHOSPHATASE NUDT19"/>
    <property type="match status" value="1"/>
</dbReference>
<dbReference type="PROSITE" id="PS51462">
    <property type="entry name" value="NUDIX"/>
    <property type="match status" value="1"/>
</dbReference>
<dbReference type="SUPFAM" id="SSF55811">
    <property type="entry name" value="Nudix"/>
    <property type="match status" value="1"/>
</dbReference>
<evidence type="ECO:0000256" key="3">
    <source>
        <dbReference type="ARBA" id="ARBA00022723"/>
    </source>
</evidence>
<dbReference type="GO" id="GO:0046872">
    <property type="term" value="F:metal ion binding"/>
    <property type="evidence" value="ECO:0007669"/>
    <property type="project" value="UniProtKB-KW"/>
</dbReference>
<dbReference type="InterPro" id="IPR039121">
    <property type="entry name" value="NUDT19"/>
</dbReference>
<keyword evidence="6" id="KW-0464">Manganese</keyword>
<keyword evidence="9" id="KW-1185">Reference proteome</keyword>
<organism evidence="8 9">
    <name type="scientific">Govanella unica</name>
    <dbReference type="NCBI Taxonomy" id="2975056"/>
    <lineage>
        <taxon>Bacteria</taxon>
        <taxon>Pseudomonadati</taxon>
        <taxon>Pseudomonadota</taxon>
        <taxon>Alphaproteobacteria</taxon>
        <taxon>Emcibacterales</taxon>
        <taxon>Govanellaceae</taxon>
        <taxon>Govanella</taxon>
    </lineage>
</organism>
<gene>
    <name evidence="8" type="ORF">NYP16_07345</name>
</gene>
<protein>
    <submittedName>
        <fullName evidence="8">NUDIX domain-containing protein</fullName>
    </submittedName>
</protein>
<dbReference type="CDD" id="cd18870">
    <property type="entry name" value="NUDIX_AcylCoAdiphos_Nudt19"/>
    <property type="match status" value="1"/>
</dbReference>
<reference evidence="8" key="1">
    <citation type="submission" date="2022-08" db="EMBL/GenBank/DDBJ databases">
        <authorList>
            <person name="Vandamme P."/>
            <person name="Hettiarachchi A."/>
            <person name="Peeters C."/>
            <person name="Cnockaert M."/>
            <person name="Carlier A."/>
        </authorList>
    </citation>
    <scope>NUCLEOTIDE SEQUENCE</scope>
    <source>
        <strain evidence="8">LMG 31809</strain>
    </source>
</reference>
<evidence type="ECO:0000256" key="6">
    <source>
        <dbReference type="ARBA" id="ARBA00023211"/>
    </source>
</evidence>
<dbReference type="EMBL" id="JANWOI010000002">
    <property type="protein sequence ID" value="MDA5193765.1"/>
    <property type="molecule type" value="Genomic_DNA"/>
</dbReference>